<proteinExistence type="inferred from homology"/>
<dbReference type="NCBIfam" id="NF002794">
    <property type="entry name" value="PRK02925.1"/>
    <property type="match status" value="1"/>
</dbReference>
<evidence type="ECO:0000256" key="6">
    <source>
        <dbReference type="ARBA" id="ARBA00023235"/>
    </source>
</evidence>
<dbReference type="EMBL" id="JAVAMP010000001">
    <property type="protein sequence ID" value="MDP5272623.1"/>
    <property type="molecule type" value="Genomic_DNA"/>
</dbReference>
<evidence type="ECO:0000256" key="1">
    <source>
        <dbReference type="ARBA" id="ARBA00001165"/>
    </source>
</evidence>
<dbReference type="PANTHER" id="PTHR30068">
    <property type="entry name" value="URONATE ISOMERASE"/>
    <property type="match status" value="1"/>
</dbReference>
<dbReference type="GO" id="GO:0008880">
    <property type="term" value="F:glucuronate isomerase activity"/>
    <property type="evidence" value="ECO:0007669"/>
    <property type="project" value="UniProtKB-EC"/>
</dbReference>
<dbReference type="Gene3D" id="3.20.20.140">
    <property type="entry name" value="Metal-dependent hydrolases"/>
    <property type="match status" value="1"/>
</dbReference>
<keyword evidence="9" id="KW-1185">Reference proteome</keyword>
<name>A0ABT9ITI2_9BACL</name>
<comment type="catalytic activity">
    <reaction evidence="7">
        <text>aldehydo-D-galacturonate = keto-D-tagaturonate</text>
        <dbReference type="Rhea" id="RHEA:27702"/>
        <dbReference type="ChEBI" id="CHEBI:12952"/>
        <dbReference type="ChEBI" id="CHEBI:17886"/>
    </reaction>
</comment>
<dbReference type="PANTHER" id="PTHR30068:SF4">
    <property type="entry name" value="URONATE ISOMERASE"/>
    <property type="match status" value="1"/>
</dbReference>
<evidence type="ECO:0000256" key="7">
    <source>
        <dbReference type="HAMAP-Rule" id="MF_00675"/>
    </source>
</evidence>
<evidence type="ECO:0000313" key="9">
    <source>
        <dbReference type="Proteomes" id="UP001231941"/>
    </source>
</evidence>
<accession>A0ABT9ITI2</accession>
<comment type="similarity">
    <text evidence="3 7">Belongs to the metallo-dependent hydrolases superfamily. Uronate isomerase family.</text>
</comment>
<dbReference type="SUPFAM" id="SSF51556">
    <property type="entry name" value="Metallo-dependent hydrolases"/>
    <property type="match status" value="1"/>
</dbReference>
<evidence type="ECO:0000256" key="2">
    <source>
        <dbReference type="ARBA" id="ARBA00004892"/>
    </source>
</evidence>
<sequence>MTFLSEHMMLKSESAKLLFHDYAKQMPIIDFHTHLSPQEIAENKTYHNITELWLSGDHYKWRAMRWLGFDEKLITGEASDKEKFMTWAKTLPYTMGNPIYVWSHLELSRYFGIEELLTPENAEHIWEVCNEKLKDSSFSTQNILQQFNVKVINTTDDPIDSLNYHRNIMEQGNIATEVLPTFRPDQVLNIDQLSFKDYIHKMEQVTELSISNYSDLISAVENRIRYFNENGCRISDHAFTELPFSSCTEDEAATIFKKGIDGQQLSLDEIHKYQTKTMMHLGQIYNSLGWTMQLHIGAIRNNNSRMLSLLGKDTGYDSILDYKLAENLNGFLNELDKENTLPKTIVYTLNAAGNDVIASAIGNFQSTGARGKLQFGSGWWFNDTKEGMLNQMKTLANIGVLSTFIGMLTDSRSFLSFPRHEYFRRVLCDLFGGWIENGELPRDYEFIGSIIQDISYNNALNYFSK</sequence>
<gene>
    <name evidence="7 8" type="primary">uxaC</name>
    <name evidence="8" type="ORF">Q5Y73_00730</name>
</gene>
<evidence type="ECO:0000256" key="4">
    <source>
        <dbReference type="ARBA" id="ARBA00012546"/>
    </source>
</evidence>
<keyword evidence="6 7" id="KW-0413">Isomerase</keyword>
<dbReference type="Gene3D" id="1.10.2020.10">
    <property type="entry name" value="uronate isomerase, domain 2, chain A"/>
    <property type="match status" value="1"/>
</dbReference>
<dbReference type="Pfam" id="PF02614">
    <property type="entry name" value="UxaC"/>
    <property type="match status" value="1"/>
</dbReference>
<comment type="caution">
    <text evidence="8">The sequence shown here is derived from an EMBL/GenBank/DDBJ whole genome shotgun (WGS) entry which is preliminary data.</text>
</comment>
<evidence type="ECO:0000256" key="3">
    <source>
        <dbReference type="ARBA" id="ARBA00008397"/>
    </source>
</evidence>
<dbReference type="RefSeq" id="WP_305989936.1">
    <property type="nucleotide sequence ID" value="NZ_JAVAMP010000001.1"/>
</dbReference>
<evidence type="ECO:0000256" key="5">
    <source>
        <dbReference type="ARBA" id="ARBA00020555"/>
    </source>
</evidence>
<dbReference type="InterPro" id="IPR003766">
    <property type="entry name" value="Uronate_isomerase"/>
</dbReference>
<reference evidence="8 9" key="1">
    <citation type="submission" date="2023-08" db="EMBL/GenBank/DDBJ databases">
        <authorList>
            <person name="Park J.-S."/>
        </authorList>
    </citation>
    <scope>NUCLEOTIDE SEQUENCE [LARGE SCALE GENOMIC DNA]</scope>
    <source>
        <strain evidence="8 9">2205SS18-9</strain>
    </source>
</reference>
<comment type="pathway">
    <text evidence="2 7">Carbohydrate metabolism; pentose and glucuronate interconversion.</text>
</comment>
<dbReference type="EC" id="5.3.1.12" evidence="4 7"/>
<dbReference type="HAMAP" id="MF_00675">
    <property type="entry name" value="UxaC"/>
    <property type="match status" value="1"/>
</dbReference>
<evidence type="ECO:0000313" key="8">
    <source>
        <dbReference type="EMBL" id="MDP5272623.1"/>
    </source>
</evidence>
<protein>
    <recommendedName>
        <fullName evidence="5 7">Uronate isomerase</fullName>
        <ecNumber evidence="4 7">5.3.1.12</ecNumber>
    </recommendedName>
    <alternativeName>
        <fullName evidence="7">Glucuronate isomerase</fullName>
    </alternativeName>
    <alternativeName>
        <fullName evidence="7">Uronic isomerase</fullName>
    </alternativeName>
</protein>
<comment type="catalytic activity">
    <reaction evidence="1 7">
        <text>D-glucuronate = D-fructuronate</text>
        <dbReference type="Rhea" id="RHEA:13049"/>
        <dbReference type="ChEBI" id="CHEBI:58720"/>
        <dbReference type="ChEBI" id="CHEBI:59863"/>
        <dbReference type="EC" id="5.3.1.12"/>
    </reaction>
</comment>
<dbReference type="Proteomes" id="UP001231941">
    <property type="component" value="Unassembled WGS sequence"/>
</dbReference>
<dbReference type="InterPro" id="IPR032466">
    <property type="entry name" value="Metal_Hydrolase"/>
</dbReference>
<organism evidence="8 9">
    <name type="scientific">Chengkuizengella axinellae</name>
    <dbReference type="NCBI Taxonomy" id="3064388"/>
    <lineage>
        <taxon>Bacteria</taxon>
        <taxon>Bacillati</taxon>
        <taxon>Bacillota</taxon>
        <taxon>Bacilli</taxon>
        <taxon>Bacillales</taxon>
        <taxon>Paenibacillaceae</taxon>
        <taxon>Chengkuizengella</taxon>
    </lineage>
</organism>